<gene>
    <name evidence="19" type="ORF">BN980_GECA02s05257g</name>
</gene>
<feature type="compositionally biased region" description="Low complexity" evidence="16">
    <location>
        <begin position="1099"/>
        <end position="1109"/>
    </location>
</feature>
<keyword evidence="20" id="KW-1185">Reference proteome</keyword>
<keyword evidence="8" id="KW-0677">Repeat</keyword>
<dbReference type="Proteomes" id="UP000242525">
    <property type="component" value="Unassembled WGS sequence"/>
</dbReference>
<evidence type="ECO:0000256" key="6">
    <source>
        <dbReference type="ARBA" id="ARBA00022448"/>
    </source>
</evidence>
<feature type="compositionally biased region" description="Polar residues" evidence="16">
    <location>
        <begin position="964"/>
        <end position="978"/>
    </location>
</feature>
<dbReference type="SMART" id="SM00320">
    <property type="entry name" value="WD40"/>
    <property type="match status" value="6"/>
</dbReference>
<dbReference type="GO" id="GO:0070971">
    <property type="term" value="C:endoplasmic reticulum exit site"/>
    <property type="evidence" value="ECO:0007669"/>
    <property type="project" value="TreeGrafter"/>
</dbReference>
<feature type="compositionally biased region" description="Low complexity" evidence="16">
    <location>
        <begin position="996"/>
        <end position="1008"/>
    </location>
</feature>
<evidence type="ECO:0000256" key="3">
    <source>
        <dbReference type="ARBA" id="ARBA00009358"/>
    </source>
</evidence>
<evidence type="ECO:0000256" key="5">
    <source>
        <dbReference type="ARBA" id="ARBA00021236"/>
    </source>
</evidence>
<keyword evidence="12" id="KW-0472">Membrane</keyword>
<evidence type="ECO:0000256" key="13">
    <source>
        <dbReference type="ARBA" id="ARBA00023329"/>
    </source>
</evidence>
<dbReference type="InterPro" id="IPR015943">
    <property type="entry name" value="WD40/YVTN_repeat-like_dom_sf"/>
</dbReference>
<evidence type="ECO:0000256" key="16">
    <source>
        <dbReference type="SAM" id="MobiDB-lite"/>
    </source>
</evidence>
<dbReference type="GO" id="GO:0090110">
    <property type="term" value="P:COPII-coated vesicle cargo loading"/>
    <property type="evidence" value="ECO:0007669"/>
    <property type="project" value="TreeGrafter"/>
</dbReference>
<dbReference type="PROSITE" id="PS00678">
    <property type="entry name" value="WD_REPEATS_1"/>
    <property type="match status" value="2"/>
</dbReference>
<dbReference type="Pfam" id="PF12931">
    <property type="entry name" value="TPR_Sec16"/>
    <property type="match status" value="1"/>
</dbReference>
<feature type="domain" description="SRA1/Sec31" evidence="17">
    <location>
        <begin position="1170"/>
        <end position="1305"/>
    </location>
</feature>
<keyword evidence="11" id="KW-0653">Protein transport</keyword>
<keyword evidence="10" id="KW-0931">ER-Golgi transport</keyword>
<keyword evidence="13" id="KW-0968">Cytoplasmic vesicle</keyword>
<proteinExistence type="inferred from homology"/>
<dbReference type="OrthoDB" id="542917at2759"/>
<feature type="region of interest" description="Disordered" evidence="16">
    <location>
        <begin position="814"/>
        <end position="899"/>
    </location>
</feature>
<dbReference type="PANTHER" id="PTHR13923">
    <property type="entry name" value="SEC31-RELATED PROTEIN"/>
    <property type="match status" value="1"/>
</dbReference>
<dbReference type="Pfam" id="PF00400">
    <property type="entry name" value="WD40"/>
    <property type="match status" value="3"/>
</dbReference>
<evidence type="ECO:0000259" key="17">
    <source>
        <dbReference type="Pfam" id="PF07304"/>
    </source>
</evidence>
<feature type="compositionally biased region" description="Low complexity" evidence="16">
    <location>
        <begin position="1021"/>
        <end position="1041"/>
    </location>
</feature>
<dbReference type="InterPro" id="IPR040251">
    <property type="entry name" value="SEC31-like"/>
</dbReference>
<comment type="function">
    <text evidence="14">Component of the coat protein complex II (COPII) which promotes the formation of transport vesicles from the endoplasmic reticulum (ER). The coat has two main functions, the physical deformation of the endoplasmic reticulum membrane into vesicles and the selection of cargo molecules.</text>
</comment>
<feature type="region of interest" description="Disordered" evidence="16">
    <location>
        <begin position="474"/>
        <end position="499"/>
    </location>
</feature>
<feature type="compositionally biased region" description="Basic and acidic residues" evidence="16">
    <location>
        <begin position="1189"/>
        <end position="1201"/>
    </location>
</feature>
<dbReference type="InterPro" id="IPR001680">
    <property type="entry name" value="WD40_rpt"/>
</dbReference>
<evidence type="ECO:0000256" key="12">
    <source>
        <dbReference type="ARBA" id="ARBA00023136"/>
    </source>
</evidence>
<dbReference type="InterPro" id="IPR036322">
    <property type="entry name" value="WD40_repeat_dom_sf"/>
</dbReference>
<evidence type="ECO:0000256" key="7">
    <source>
        <dbReference type="ARBA" id="ARBA00022574"/>
    </source>
</evidence>
<dbReference type="Gene3D" id="1.25.40.1030">
    <property type="match status" value="1"/>
</dbReference>
<feature type="repeat" description="WD" evidence="15">
    <location>
        <begin position="117"/>
        <end position="159"/>
    </location>
</feature>
<evidence type="ECO:0000256" key="11">
    <source>
        <dbReference type="ARBA" id="ARBA00022927"/>
    </source>
</evidence>
<dbReference type="InterPro" id="IPR024298">
    <property type="entry name" value="Sec16_Sec23-bd"/>
</dbReference>
<evidence type="ECO:0000313" key="20">
    <source>
        <dbReference type="Proteomes" id="UP000242525"/>
    </source>
</evidence>
<dbReference type="GO" id="GO:0015031">
    <property type="term" value="P:protein transport"/>
    <property type="evidence" value="ECO:0007669"/>
    <property type="project" value="UniProtKB-KW"/>
</dbReference>
<evidence type="ECO:0000256" key="10">
    <source>
        <dbReference type="ARBA" id="ARBA00022892"/>
    </source>
</evidence>
<accession>A0A0J9X4D0</accession>
<name>A0A0J9X4D0_GEOCN</name>
<dbReference type="PROSITE" id="PS50294">
    <property type="entry name" value="WD_REPEATS_REGION"/>
    <property type="match status" value="2"/>
</dbReference>
<evidence type="ECO:0000256" key="8">
    <source>
        <dbReference type="ARBA" id="ARBA00022737"/>
    </source>
</evidence>
<comment type="caution">
    <text evidence="19">The sequence shown here is derived from an EMBL/GenBank/DDBJ whole genome shotgun (WGS) entry which is preliminary data.</text>
</comment>
<keyword evidence="6" id="KW-0813">Transport</keyword>
<evidence type="ECO:0000256" key="4">
    <source>
        <dbReference type="ARBA" id="ARBA00013507"/>
    </source>
</evidence>
<dbReference type="GO" id="GO:0005789">
    <property type="term" value="C:endoplasmic reticulum membrane"/>
    <property type="evidence" value="ECO:0007669"/>
    <property type="project" value="UniProtKB-SubCell"/>
</dbReference>
<dbReference type="SUPFAM" id="SSF50978">
    <property type="entry name" value="WD40 repeat-like"/>
    <property type="match status" value="1"/>
</dbReference>
<comment type="similarity">
    <text evidence="3">Belongs to the WD repeat SEC31 family.</text>
</comment>
<dbReference type="STRING" id="1173061.A0A0J9X4D0"/>
<dbReference type="InterPro" id="IPR009917">
    <property type="entry name" value="SRA1/Sec31"/>
</dbReference>
<dbReference type="GO" id="GO:0005198">
    <property type="term" value="F:structural molecule activity"/>
    <property type="evidence" value="ECO:0007669"/>
    <property type="project" value="TreeGrafter"/>
</dbReference>
<dbReference type="GO" id="GO:0030127">
    <property type="term" value="C:COPII vesicle coat"/>
    <property type="evidence" value="ECO:0007669"/>
    <property type="project" value="TreeGrafter"/>
</dbReference>
<feature type="compositionally biased region" description="Low complexity" evidence="16">
    <location>
        <begin position="1054"/>
        <end position="1090"/>
    </location>
</feature>
<sequence length="1311" mass="139278">MVKLKEIPRTAAFAWSPSGSDPLLVTGTVAGAVDADFSSTTQLELWDLSLLDRSPEAFDLSPRVSLDTNARFYDIAWSGATTEHPAGVIAGGLEDGTLELWDADSLINGNRSSFASHTKHTGAIKSLEFNHIQKNVIATGGLNGEIYIWDLKNLDKAITPGRTPSRQEDVEAIAWNNGVTHILASGSSSGTSVWDLKNRKEVIHLSYTTPGVNGHSPVSSIAWHPDNSTTLITASSNEISPVILLWDLRNANAPQKVIQGHDKGILSLDWCKQDSTFLLSSGKDNKTFLWDVTDGSKIGEYPVTSNWNFQTSFSSHYPDIFASASYDGKITIQTLQDTNTATKKDTNVDSDDFWNSNNYVDAQHPVVSLKCAPKWLKRPCSATFGFGGKIVSVKSSGNSSTVSITNFTEDESLTSETSKFAAALKDNKISDIISDHLSSSEGIEHHDWELLQLINSGADKAALKKFIWSEEESTEEEVKEASETETKSAGEENLFDGADGEDFLSDLSIFNTYEPSGSFQIYGPEISATEKNITKAVLAGDFDKAVNIALKQESFADAFALAANASEATRNKVQNAYLSKNAEAKPFLRILASASSKNLTDLVTNSDVAEWKDVLSAVFTFASDEATFRSLVSQLGDRLLDANTGVDSRNNALFCYLAASNVAGASSIWVKEINDQEVEILKASSNSQTPYSAHVKALHKFIEKITIFKNQVKITQDDEKNLDQLYDAYREYANIVATQGQLDLAETFLNFLPSQYAGASIEKERVLTANKKAATSVNKNAKANPISSFTYPAVKPTPAANSFYKPAAPAAPAASGSLYAPEKPAASSNPYGAQSAAPASPYAPVQAKPSPYAPQAAPQSNAYGTPPIGKPQSPVPTNLAPPKPHGHNRTSSGIYTPTNPIISSYSPAAPTGYGASSAHNPPPVMAPPKRDSKGGWNDLPTSGLPQAASRRATPAAAGAIPNPFANQFQPLGSNNAIGRQTPAPLAPPPSGPPLPGSSRSGSISSTTPDVSSPNAPPANPYAPKVGSPAAAKASPYAPYGGQQEQQGYFPPNPASAAPPVNPYAAAVSASSPPVNPYAAAPAPNPYGSPAGLTSPPNPYGSAAPAAVAPPSNPYAPNPAAIPQGPQGGYAPPPGNGYGQPPQGMNQPPPHGGYPPQNNGYGRPQDSYHGPPSQSSTPQPPAPVEPPVEETPKHPPGDRSHISDEAMPIYQLLEQELNKVKPQVPATYKRQVDDIEKRLGILFDHLNNDDLLSPETVTDMIALSQALVEGNYDTAAQIRLAILTARTDECGQWMPGVKRLIDMSRVIAGSAQ</sequence>
<evidence type="ECO:0000256" key="15">
    <source>
        <dbReference type="PROSITE-ProRule" id="PRU00221"/>
    </source>
</evidence>
<evidence type="ECO:0000259" key="18">
    <source>
        <dbReference type="Pfam" id="PF12931"/>
    </source>
</evidence>
<feature type="region of interest" description="Disordered" evidence="16">
    <location>
        <begin position="911"/>
        <end position="1201"/>
    </location>
</feature>
<feature type="compositionally biased region" description="Pro residues" evidence="16">
    <location>
        <begin position="984"/>
        <end position="995"/>
    </location>
</feature>
<evidence type="ECO:0000256" key="9">
    <source>
        <dbReference type="ARBA" id="ARBA00022824"/>
    </source>
</evidence>
<dbReference type="PANTHER" id="PTHR13923:SF11">
    <property type="entry name" value="SECRETORY 31, ISOFORM D"/>
    <property type="match status" value="1"/>
</dbReference>
<keyword evidence="9" id="KW-0256">Endoplasmic reticulum</keyword>
<evidence type="ECO:0000313" key="19">
    <source>
        <dbReference type="EMBL" id="CDO52059.1"/>
    </source>
</evidence>
<dbReference type="Gene3D" id="1.20.940.10">
    <property type="entry name" value="Functional domain of the splicing factor Prp18"/>
    <property type="match status" value="1"/>
</dbReference>
<evidence type="ECO:0000256" key="1">
    <source>
        <dbReference type="ARBA" id="ARBA00004299"/>
    </source>
</evidence>
<dbReference type="Gene3D" id="2.130.10.10">
    <property type="entry name" value="YVTN repeat-like/Quinoprotein amine dehydrogenase"/>
    <property type="match status" value="1"/>
</dbReference>
<comment type="subcellular location">
    <subcellularLocation>
        <location evidence="1">Cytoplasmic vesicle</location>
        <location evidence="1">COPII-coated vesicle membrane</location>
        <topology evidence="1">Peripheral membrane protein</topology>
        <orientation evidence="1">Cytoplasmic side</orientation>
    </subcellularLocation>
    <subcellularLocation>
        <location evidence="2">Endoplasmic reticulum membrane</location>
        <topology evidence="2">Peripheral membrane protein</topology>
        <orientation evidence="2">Cytoplasmic side</orientation>
    </subcellularLocation>
</comment>
<dbReference type="Pfam" id="PF07304">
    <property type="entry name" value="SRA1"/>
    <property type="match status" value="1"/>
</dbReference>
<feature type="compositionally biased region" description="Basic and acidic residues" evidence="16">
    <location>
        <begin position="479"/>
        <end position="490"/>
    </location>
</feature>
<evidence type="ECO:0000256" key="14">
    <source>
        <dbReference type="ARBA" id="ARBA00025471"/>
    </source>
</evidence>
<evidence type="ECO:0000256" key="2">
    <source>
        <dbReference type="ARBA" id="ARBA00004397"/>
    </source>
</evidence>
<reference evidence="19" key="1">
    <citation type="submission" date="2014-03" db="EMBL/GenBank/DDBJ databases">
        <authorList>
            <person name="Casaregola S."/>
        </authorList>
    </citation>
    <scope>NUCLEOTIDE SEQUENCE [LARGE SCALE GENOMIC DNA]</scope>
    <source>
        <strain evidence="19">CLIB 918</strain>
    </source>
</reference>
<feature type="domain" description="Sec16 Sec23-binding" evidence="18">
    <location>
        <begin position="533"/>
        <end position="749"/>
    </location>
</feature>
<dbReference type="GO" id="GO:0007029">
    <property type="term" value="P:endoplasmic reticulum organization"/>
    <property type="evidence" value="ECO:0007669"/>
    <property type="project" value="TreeGrafter"/>
</dbReference>
<feature type="compositionally biased region" description="Low complexity" evidence="16">
    <location>
        <begin position="830"/>
        <end position="863"/>
    </location>
</feature>
<dbReference type="PROSITE" id="PS50082">
    <property type="entry name" value="WD_REPEATS_2"/>
    <property type="match status" value="2"/>
</dbReference>
<feature type="compositionally biased region" description="Low complexity" evidence="16">
    <location>
        <begin position="945"/>
        <end position="963"/>
    </location>
</feature>
<keyword evidence="7 15" id="KW-0853">WD repeat</keyword>
<feature type="compositionally biased region" description="Polar residues" evidence="16">
    <location>
        <begin position="889"/>
        <end position="899"/>
    </location>
</feature>
<protein>
    <recommendedName>
        <fullName evidence="5">Protein transport protein SEC31</fullName>
    </recommendedName>
    <alternativeName>
        <fullName evidence="4">Protein transport protein sec31</fullName>
    </alternativeName>
</protein>
<dbReference type="InterPro" id="IPR019775">
    <property type="entry name" value="WD40_repeat_CS"/>
</dbReference>
<dbReference type="EMBL" id="CCBN010000002">
    <property type="protein sequence ID" value="CDO52059.1"/>
    <property type="molecule type" value="Genomic_DNA"/>
</dbReference>
<feature type="repeat" description="WD" evidence="15">
    <location>
        <begin position="258"/>
        <end position="300"/>
    </location>
</feature>
<organism evidence="19 20">
    <name type="scientific">Geotrichum candidum</name>
    <name type="common">Oospora lactis</name>
    <name type="synonym">Dipodascus geotrichum</name>
    <dbReference type="NCBI Taxonomy" id="1173061"/>
    <lineage>
        <taxon>Eukaryota</taxon>
        <taxon>Fungi</taxon>
        <taxon>Dikarya</taxon>
        <taxon>Ascomycota</taxon>
        <taxon>Saccharomycotina</taxon>
        <taxon>Dipodascomycetes</taxon>
        <taxon>Dipodascales</taxon>
        <taxon>Dipodascaceae</taxon>
        <taxon>Geotrichum</taxon>
    </lineage>
</organism>